<organism evidence="8 9">
    <name type="scientific">Methyloligella halotolerans</name>
    <dbReference type="NCBI Taxonomy" id="1177755"/>
    <lineage>
        <taxon>Bacteria</taxon>
        <taxon>Pseudomonadati</taxon>
        <taxon>Pseudomonadota</taxon>
        <taxon>Alphaproteobacteria</taxon>
        <taxon>Hyphomicrobiales</taxon>
        <taxon>Hyphomicrobiaceae</taxon>
        <taxon>Methyloligella</taxon>
    </lineage>
</organism>
<dbReference type="NCBIfam" id="TIGR03592">
    <property type="entry name" value="yidC_oxa1_cterm"/>
    <property type="match status" value="1"/>
</dbReference>
<dbReference type="GO" id="GO:0032977">
    <property type="term" value="F:membrane insertase activity"/>
    <property type="evidence" value="ECO:0007669"/>
    <property type="project" value="InterPro"/>
</dbReference>
<dbReference type="InterPro" id="IPR028055">
    <property type="entry name" value="YidC/Oxa/ALB_C"/>
</dbReference>
<keyword evidence="9" id="KW-1185">Reference proteome</keyword>
<evidence type="ECO:0000256" key="1">
    <source>
        <dbReference type="ARBA" id="ARBA00004141"/>
    </source>
</evidence>
<dbReference type="AlphaFoldDB" id="A0A1E2S2L4"/>
<dbReference type="Proteomes" id="UP000095087">
    <property type="component" value="Unassembled WGS sequence"/>
</dbReference>
<feature type="transmembrane region" description="Helical" evidence="6">
    <location>
        <begin position="152"/>
        <end position="170"/>
    </location>
</feature>
<dbReference type="OrthoDB" id="7027835at2"/>
<dbReference type="PANTHER" id="PTHR12428">
    <property type="entry name" value="OXA1"/>
    <property type="match status" value="1"/>
</dbReference>
<feature type="domain" description="Membrane insertase YidC/Oxa/ALB C-terminal" evidence="7">
    <location>
        <begin position="29"/>
        <end position="216"/>
    </location>
</feature>
<evidence type="ECO:0000313" key="9">
    <source>
        <dbReference type="Proteomes" id="UP000095087"/>
    </source>
</evidence>
<evidence type="ECO:0000256" key="6">
    <source>
        <dbReference type="SAM" id="Phobius"/>
    </source>
</evidence>
<keyword evidence="3 6" id="KW-1133">Transmembrane helix</keyword>
<gene>
    <name evidence="8" type="ORF">A7A08_00516</name>
</gene>
<feature type="transmembrane region" description="Helical" evidence="6">
    <location>
        <begin position="29"/>
        <end position="51"/>
    </location>
</feature>
<name>A0A1E2S2L4_9HYPH</name>
<dbReference type="InterPro" id="IPR001708">
    <property type="entry name" value="YidC/ALB3/OXA1/COX18"/>
</dbReference>
<dbReference type="GO" id="GO:0016020">
    <property type="term" value="C:membrane"/>
    <property type="evidence" value="ECO:0007669"/>
    <property type="project" value="UniProtKB-SubCell"/>
</dbReference>
<dbReference type="STRING" id="1177755.A7A08_00516"/>
<keyword evidence="2 5" id="KW-0812">Transmembrane</keyword>
<dbReference type="EMBL" id="MASI01000001">
    <property type="protein sequence ID" value="ODA68684.1"/>
    <property type="molecule type" value="Genomic_DNA"/>
</dbReference>
<evidence type="ECO:0000256" key="4">
    <source>
        <dbReference type="ARBA" id="ARBA00023136"/>
    </source>
</evidence>
<protein>
    <submittedName>
        <fullName evidence="8">Membrane protein insertase MisCB</fullName>
    </submittedName>
</protein>
<proteinExistence type="inferred from homology"/>
<keyword evidence="4 6" id="KW-0472">Membrane</keyword>
<dbReference type="RefSeq" id="WP_069093933.1">
    <property type="nucleotide sequence ID" value="NZ_MASI01000001.1"/>
</dbReference>
<feature type="transmembrane region" description="Helical" evidence="6">
    <location>
        <begin position="100"/>
        <end position="121"/>
    </location>
</feature>
<comment type="similarity">
    <text evidence="5">Belongs to the OXA1/ALB3/YidC family.</text>
</comment>
<dbReference type="Pfam" id="PF02096">
    <property type="entry name" value="60KD_IMP"/>
    <property type="match status" value="1"/>
</dbReference>
<feature type="transmembrane region" description="Helical" evidence="6">
    <location>
        <begin position="182"/>
        <end position="205"/>
    </location>
</feature>
<evidence type="ECO:0000259" key="7">
    <source>
        <dbReference type="Pfam" id="PF02096"/>
    </source>
</evidence>
<sequence length="218" mass="24608">MDFLQTILWPLTALLKVVLEAFHSLLGSYGLSIICLSLLVSVVLLPISSYARKLEMRDKERLDRMAPAIAEVKANHKGQERFERIDAIYQEHGYHPIKSMVSLVPLLIQLPFLIAALFLLMDYPPIQGDPFLFLHDLGQPDHLLPLPFLEQGLNLLPLVLIGVTLLESWLRKESTAQSRRRFLIVAAVLLVLIYPAPSGVCLYWLTSTCFSFARSMIG</sequence>
<evidence type="ECO:0000256" key="3">
    <source>
        <dbReference type="ARBA" id="ARBA00022989"/>
    </source>
</evidence>
<comment type="subcellular location">
    <subcellularLocation>
        <location evidence="1 5">Membrane</location>
        <topology evidence="1 5">Multi-pass membrane protein</topology>
    </subcellularLocation>
</comment>
<evidence type="ECO:0000313" key="8">
    <source>
        <dbReference type="EMBL" id="ODA68684.1"/>
    </source>
</evidence>
<dbReference type="GO" id="GO:0051205">
    <property type="term" value="P:protein insertion into membrane"/>
    <property type="evidence" value="ECO:0007669"/>
    <property type="project" value="TreeGrafter"/>
</dbReference>
<reference evidence="8 9" key="1">
    <citation type="submission" date="2016-07" db="EMBL/GenBank/DDBJ databases">
        <title>Draft genome sequence of Methyloligella halotolerans C2T (VKM B-2706T=CCUG 61687T=DSM 25045T), a halotolerant polyhydroxybutyrate accumulating methylotroph.</title>
        <authorList>
            <person name="Vasilenko O.V."/>
            <person name="Doronina N.V."/>
            <person name="Poroshina M.N."/>
            <person name="Tarlachkov S.V."/>
            <person name="Trotsenko Y.A."/>
        </authorList>
    </citation>
    <scope>NUCLEOTIDE SEQUENCE [LARGE SCALE GENOMIC DNA]</scope>
    <source>
        <strain evidence="8 9">VKM B-2706</strain>
    </source>
</reference>
<dbReference type="PANTHER" id="PTHR12428:SF65">
    <property type="entry name" value="CYTOCHROME C OXIDASE ASSEMBLY PROTEIN COX18, MITOCHONDRIAL"/>
    <property type="match status" value="1"/>
</dbReference>
<evidence type="ECO:0000256" key="2">
    <source>
        <dbReference type="ARBA" id="ARBA00022692"/>
    </source>
</evidence>
<evidence type="ECO:0000256" key="5">
    <source>
        <dbReference type="RuleBase" id="RU003945"/>
    </source>
</evidence>
<comment type="caution">
    <text evidence="8">The sequence shown here is derived from an EMBL/GenBank/DDBJ whole genome shotgun (WGS) entry which is preliminary data.</text>
</comment>
<accession>A0A1E2S2L4</accession>